<dbReference type="Proteomes" id="UP000008281">
    <property type="component" value="Unassembled WGS sequence"/>
</dbReference>
<keyword evidence="1" id="KW-0472">Membrane</keyword>
<gene>
    <name evidence="2" type="ORF">CRE_00578</name>
    <name evidence="3" type="ORF">GCK72_024677</name>
</gene>
<evidence type="ECO:0000256" key="1">
    <source>
        <dbReference type="SAM" id="Phobius"/>
    </source>
</evidence>
<keyword evidence="1" id="KW-1133">Transmembrane helix</keyword>
<name>E3LD83_CAERE</name>
<dbReference type="CTD" id="9825089"/>
<dbReference type="Pfam" id="PF17204">
    <property type="entry name" value="Sid-5"/>
    <property type="match status" value="1"/>
</dbReference>
<dbReference type="KEGG" id="crq:GCK72_024677"/>
<evidence type="ECO:0000313" key="4">
    <source>
        <dbReference type="Proteomes" id="UP000008281"/>
    </source>
</evidence>
<dbReference type="FunCoup" id="E3LD83">
    <property type="interactions" value="1028"/>
</dbReference>
<protein>
    <submittedName>
        <fullName evidence="2">Uncharacterized protein</fullName>
    </submittedName>
</protein>
<evidence type="ECO:0000313" key="5">
    <source>
        <dbReference type="Proteomes" id="UP000483820"/>
    </source>
</evidence>
<dbReference type="eggNOG" id="ENOG502TJ0V">
    <property type="taxonomic scope" value="Eukaryota"/>
</dbReference>
<dbReference type="AlphaFoldDB" id="E3LD83"/>
<organism evidence="4">
    <name type="scientific">Caenorhabditis remanei</name>
    <name type="common">Caenorhabditis vulgaris</name>
    <dbReference type="NCBI Taxonomy" id="31234"/>
    <lineage>
        <taxon>Eukaryota</taxon>
        <taxon>Metazoa</taxon>
        <taxon>Ecdysozoa</taxon>
        <taxon>Nematoda</taxon>
        <taxon>Chromadorea</taxon>
        <taxon>Rhabditida</taxon>
        <taxon>Rhabditina</taxon>
        <taxon>Rhabditomorpha</taxon>
        <taxon>Rhabditoidea</taxon>
        <taxon>Rhabditidae</taxon>
        <taxon>Peloderinae</taxon>
        <taxon>Caenorhabditis</taxon>
    </lineage>
</organism>
<dbReference type="GO" id="GO:0005770">
    <property type="term" value="C:late endosome"/>
    <property type="evidence" value="ECO:0007669"/>
    <property type="project" value="InterPro"/>
</dbReference>
<keyword evidence="1" id="KW-0812">Transmembrane</keyword>
<dbReference type="HOGENOM" id="CLU_2796393_0_0_1"/>
<dbReference type="GeneID" id="9825089"/>
<dbReference type="EMBL" id="DS268407">
    <property type="protein sequence ID" value="EFO83079.1"/>
    <property type="molecule type" value="Genomic_DNA"/>
</dbReference>
<reference evidence="3 5" key="2">
    <citation type="submission" date="2019-12" db="EMBL/GenBank/DDBJ databases">
        <title>Chromosome-level assembly of the Caenorhabditis remanei genome.</title>
        <authorList>
            <person name="Teterina A.A."/>
            <person name="Willis J.H."/>
            <person name="Phillips P.C."/>
        </authorList>
    </citation>
    <scope>NUCLEOTIDE SEQUENCE [LARGE SCALE GENOMIC DNA]</scope>
    <source>
        <strain evidence="3 5">PX506</strain>
        <tissue evidence="3">Whole organism</tissue>
    </source>
</reference>
<dbReference type="RefSeq" id="XP_003118481.1">
    <property type="nucleotide sequence ID" value="XM_003118433.1"/>
</dbReference>
<reference evidence="2" key="1">
    <citation type="submission" date="2007-07" db="EMBL/GenBank/DDBJ databases">
        <title>PCAP assembly of the Caenorhabditis remanei genome.</title>
        <authorList>
            <consortium name="The Caenorhabditis remanei Sequencing Consortium"/>
            <person name="Wilson R.K."/>
        </authorList>
    </citation>
    <scope>NUCLEOTIDE SEQUENCE [LARGE SCALE GENOMIC DNA]</scope>
    <source>
        <strain evidence="2">PB4641</strain>
    </source>
</reference>
<dbReference type="InParanoid" id="E3LD83"/>
<accession>E3LD83</accession>
<keyword evidence="4" id="KW-1185">Reference proteome</keyword>
<sequence>MPSKNCAKNLHACQWERDIALVFLLLIVLFNIGQVVYAYRAKFLRIVRREVNNRIPEDDEDPILGIRD</sequence>
<dbReference type="OrthoDB" id="5832041at2759"/>
<evidence type="ECO:0000313" key="2">
    <source>
        <dbReference type="EMBL" id="EFO83079.1"/>
    </source>
</evidence>
<dbReference type="GO" id="GO:0050658">
    <property type="term" value="P:RNA transport"/>
    <property type="evidence" value="ECO:0007669"/>
    <property type="project" value="InterPro"/>
</dbReference>
<proteinExistence type="predicted"/>
<feature type="transmembrane region" description="Helical" evidence="1">
    <location>
        <begin position="19"/>
        <end position="39"/>
    </location>
</feature>
<dbReference type="EMBL" id="WUAV01000006">
    <property type="protein sequence ID" value="KAF1748210.1"/>
    <property type="molecule type" value="Genomic_DNA"/>
</dbReference>
<dbReference type="InterPro" id="IPR033759">
    <property type="entry name" value="Sid-5"/>
</dbReference>
<evidence type="ECO:0000313" key="3">
    <source>
        <dbReference type="EMBL" id="KAF1748210.1"/>
    </source>
</evidence>
<dbReference type="Proteomes" id="UP000483820">
    <property type="component" value="Chromosome X"/>
</dbReference>
<dbReference type="STRING" id="31234.E3LD83"/>
<dbReference type="OMA" id="CQWERDI"/>
<dbReference type="GO" id="GO:0035194">
    <property type="term" value="P:regulatory ncRNA-mediated post-transcriptional gene silencing"/>
    <property type="evidence" value="ECO:0007669"/>
    <property type="project" value="InterPro"/>
</dbReference>